<dbReference type="Proteomes" id="UP001243846">
    <property type="component" value="Unassembled WGS sequence"/>
</dbReference>
<evidence type="ECO:0000313" key="1">
    <source>
        <dbReference type="EMBL" id="MDN3711062.1"/>
    </source>
</evidence>
<protein>
    <submittedName>
        <fullName evidence="1">Uncharacterized protein</fullName>
    </submittedName>
</protein>
<dbReference type="EMBL" id="JAUFRC010000001">
    <property type="protein sequence ID" value="MDN3711062.1"/>
    <property type="molecule type" value="Genomic_DNA"/>
</dbReference>
<proteinExistence type="predicted"/>
<sequence length="71" mass="8019">MNRPPETHYLLPADFAAALGQAVATFGWLEEVLKRALFSLERVRLARDLTATELARWRQHMTDIADDPSAP</sequence>
<comment type="caution">
    <text evidence="1">The sequence shown here is derived from an EMBL/GenBank/DDBJ whole genome shotgun (WGS) entry which is preliminary data.</text>
</comment>
<evidence type="ECO:0000313" key="2">
    <source>
        <dbReference type="Proteomes" id="UP001243846"/>
    </source>
</evidence>
<organism evidence="1 2">
    <name type="scientific">Paracoccus cavernae</name>
    <dbReference type="NCBI Taxonomy" id="1571207"/>
    <lineage>
        <taxon>Bacteria</taxon>
        <taxon>Pseudomonadati</taxon>
        <taxon>Pseudomonadota</taxon>
        <taxon>Alphaproteobacteria</taxon>
        <taxon>Rhodobacterales</taxon>
        <taxon>Paracoccaceae</taxon>
        <taxon>Paracoccus</taxon>
    </lineage>
</organism>
<accession>A0ABT8D339</accession>
<gene>
    <name evidence="1" type="ORF">QWZ10_03115</name>
</gene>
<reference evidence="2" key="1">
    <citation type="journal article" date="2019" name="Int. J. Syst. Evol. Microbiol.">
        <title>The Global Catalogue of Microorganisms (GCM) 10K type strain sequencing project: providing services to taxonomists for standard genome sequencing and annotation.</title>
        <authorList>
            <consortium name="The Broad Institute Genomics Platform"/>
            <consortium name="The Broad Institute Genome Sequencing Center for Infectious Disease"/>
            <person name="Wu L."/>
            <person name="Ma J."/>
        </authorList>
    </citation>
    <scope>NUCLEOTIDE SEQUENCE [LARGE SCALE GENOMIC DNA]</scope>
    <source>
        <strain evidence="2">CECT 8482</strain>
    </source>
</reference>
<keyword evidence="2" id="KW-1185">Reference proteome</keyword>
<name>A0ABT8D339_9RHOB</name>